<dbReference type="PANTHER" id="PTHR39450:SF1">
    <property type="entry name" value="DUF1667 DOMAIN-CONTAINING PROTEIN"/>
    <property type="match status" value="1"/>
</dbReference>
<dbReference type="EMBL" id="CP042905">
    <property type="protein sequence ID" value="QEE15912.1"/>
    <property type="molecule type" value="Genomic_DNA"/>
</dbReference>
<dbReference type="Pfam" id="PF07892">
    <property type="entry name" value="DUF1667"/>
    <property type="match status" value="1"/>
</dbReference>
<reference evidence="1 2" key="2">
    <citation type="journal article" date="2024" name="Int. J. Syst. Evol. Microbiol.">
        <title>Promethearchaeum syntrophicum gen. nov., sp. nov., an anaerobic, obligately syntrophic archaeon, the first isolate of the lineage 'Asgard' archaea, and proposal of the new archaeal phylum Promethearchaeota phyl. nov. and kingdom Promethearchaeati regn. nov.</title>
        <authorList>
            <person name="Imachi H."/>
            <person name="Nobu M.K."/>
            <person name="Kato S."/>
            <person name="Takaki Y."/>
            <person name="Miyazaki M."/>
            <person name="Miyata M."/>
            <person name="Ogawara M."/>
            <person name="Saito Y."/>
            <person name="Sakai S."/>
            <person name="Tahara Y.O."/>
            <person name="Takano Y."/>
            <person name="Tasumi E."/>
            <person name="Uematsu K."/>
            <person name="Yoshimura T."/>
            <person name="Itoh T."/>
            <person name="Ohkuma M."/>
            <person name="Takai K."/>
        </authorList>
    </citation>
    <scope>NUCLEOTIDE SEQUENCE [LARGE SCALE GENOMIC DNA]</scope>
    <source>
        <strain evidence="1 2">MK-D1</strain>
    </source>
</reference>
<dbReference type="OrthoDB" id="84999at2157"/>
<evidence type="ECO:0000313" key="1">
    <source>
        <dbReference type="EMBL" id="QEE15912.1"/>
    </source>
</evidence>
<dbReference type="RefSeq" id="WP_162306645.1">
    <property type="nucleotide sequence ID" value="NZ_CP042905.2"/>
</dbReference>
<accession>A0A5B9D9Y2</accession>
<proteinExistence type="predicted"/>
<reference evidence="1 2" key="1">
    <citation type="journal article" date="2020" name="Nature">
        <title>Isolation of an archaeon at the prokaryote-eukaryote interface.</title>
        <authorList>
            <person name="Imachi H."/>
            <person name="Nobu M.K."/>
            <person name="Nakahara N."/>
            <person name="Morono Y."/>
            <person name="Ogawara M."/>
            <person name="Takaki Y."/>
            <person name="Takano Y."/>
            <person name="Uematsu K."/>
            <person name="Ikuta T."/>
            <person name="Ito M."/>
            <person name="Matsui Y."/>
            <person name="Miyazaki M."/>
            <person name="Murata K."/>
            <person name="Saito Y."/>
            <person name="Sakai S."/>
            <person name="Song C."/>
            <person name="Tasumi E."/>
            <person name="Yamanaka Y."/>
            <person name="Yamaguchi T."/>
            <person name="Kamagata Y."/>
            <person name="Tamaki H."/>
            <person name="Takai K."/>
        </authorList>
    </citation>
    <scope>NUCLEOTIDE SEQUENCE [LARGE SCALE GENOMIC DNA]</scope>
    <source>
        <strain evidence="1 2">MK-D1</strain>
    </source>
</reference>
<evidence type="ECO:0000313" key="2">
    <source>
        <dbReference type="Proteomes" id="UP000321408"/>
    </source>
</evidence>
<gene>
    <name evidence="1" type="ORF">DSAG12_01739</name>
</gene>
<organism evidence="1 2">
    <name type="scientific">Promethearchaeum syntrophicum</name>
    <dbReference type="NCBI Taxonomy" id="2594042"/>
    <lineage>
        <taxon>Archaea</taxon>
        <taxon>Promethearchaeati</taxon>
        <taxon>Promethearchaeota</taxon>
        <taxon>Promethearchaeia</taxon>
        <taxon>Promethearchaeales</taxon>
        <taxon>Promethearchaeaceae</taxon>
        <taxon>Promethearchaeum</taxon>
    </lineage>
</organism>
<name>A0A5B9D9Y2_9ARCH</name>
<sequence>MDEKENKEVNEKEIICVVCPNSCRLKVSQDPDTKDITVEGNLCPRGKKYGISEYSNPVRMLITTMRVEKGKLPVIPVRSTEPIPKSLLLDAVKIVNDTHCSAPIKMGDVLIDNILNTKISVIASRDIDVKN</sequence>
<dbReference type="AlphaFoldDB" id="A0A5B9D9Y2"/>
<dbReference type="GeneID" id="41329732"/>
<dbReference type="Proteomes" id="UP000321408">
    <property type="component" value="Chromosome"/>
</dbReference>
<dbReference type="InterPro" id="IPR036593">
    <property type="entry name" value="CPE0013-like_sf"/>
</dbReference>
<dbReference type="SUPFAM" id="SSF160148">
    <property type="entry name" value="CPE0013-like"/>
    <property type="match status" value="1"/>
</dbReference>
<dbReference type="Gene3D" id="3.10.530.10">
    <property type="entry name" value="CPE0013-like"/>
    <property type="match status" value="1"/>
</dbReference>
<dbReference type="PANTHER" id="PTHR39450">
    <property type="entry name" value="MOLYBDOPTERIN OXIDOREDUCTASE, 4FE-4S CLUSTER-BINDING SUBUNIT"/>
    <property type="match status" value="1"/>
</dbReference>
<protein>
    <submittedName>
        <fullName evidence="1">DUF1667 domain-containing protein</fullName>
    </submittedName>
</protein>
<keyword evidence="2" id="KW-1185">Reference proteome</keyword>
<dbReference type="InterPro" id="IPR012460">
    <property type="entry name" value="DUF1667"/>
</dbReference>
<dbReference type="KEGG" id="psyt:DSAG12_01739"/>